<accession>A0ACB8U3S6</accession>
<dbReference type="Proteomes" id="UP001055072">
    <property type="component" value="Unassembled WGS sequence"/>
</dbReference>
<reference evidence="1" key="1">
    <citation type="journal article" date="2021" name="Environ. Microbiol.">
        <title>Gene family expansions and transcriptome signatures uncover fungal adaptations to wood decay.</title>
        <authorList>
            <person name="Hage H."/>
            <person name="Miyauchi S."/>
            <person name="Viragh M."/>
            <person name="Drula E."/>
            <person name="Min B."/>
            <person name="Chaduli D."/>
            <person name="Navarro D."/>
            <person name="Favel A."/>
            <person name="Norest M."/>
            <person name="Lesage-Meessen L."/>
            <person name="Balint B."/>
            <person name="Merenyi Z."/>
            <person name="de Eugenio L."/>
            <person name="Morin E."/>
            <person name="Martinez A.T."/>
            <person name="Baldrian P."/>
            <person name="Stursova M."/>
            <person name="Martinez M.J."/>
            <person name="Novotny C."/>
            <person name="Magnuson J.K."/>
            <person name="Spatafora J.W."/>
            <person name="Maurice S."/>
            <person name="Pangilinan J."/>
            <person name="Andreopoulos W."/>
            <person name="LaButti K."/>
            <person name="Hundley H."/>
            <person name="Na H."/>
            <person name="Kuo A."/>
            <person name="Barry K."/>
            <person name="Lipzen A."/>
            <person name="Henrissat B."/>
            <person name="Riley R."/>
            <person name="Ahrendt S."/>
            <person name="Nagy L.G."/>
            <person name="Grigoriev I.V."/>
            <person name="Martin F."/>
            <person name="Rosso M.N."/>
        </authorList>
    </citation>
    <scope>NUCLEOTIDE SEQUENCE</scope>
    <source>
        <strain evidence="1">CBS 384.51</strain>
    </source>
</reference>
<evidence type="ECO:0000313" key="2">
    <source>
        <dbReference type="Proteomes" id="UP001055072"/>
    </source>
</evidence>
<gene>
    <name evidence="1" type="ORF">BDY19DRAFT_947151</name>
</gene>
<comment type="caution">
    <text evidence="1">The sequence shown here is derived from an EMBL/GenBank/DDBJ whole genome shotgun (WGS) entry which is preliminary data.</text>
</comment>
<keyword evidence="2" id="KW-1185">Reference proteome</keyword>
<proteinExistence type="predicted"/>
<protein>
    <submittedName>
        <fullName evidence="1">NAD(P)-binding protein</fullName>
    </submittedName>
</protein>
<name>A0ACB8U3S6_9APHY</name>
<dbReference type="EMBL" id="MU274912">
    <property type="protein sequence ID" value="KAI0088993.1"/>
    <property type="molecule type" value="Genomic_DNA"/>
</dbReference>
<organism evidence="1 2">
    <name type="scientific">Irpex rosettiformis</name>
    <dbReference type="NCBI Taxonomy" id="378272"/>
    <lineage>
        <taxon>Eukaryota</taxon>
        <taxon>Fungi</taxon>
        <taxon>Dikarya</taxon>
        <taxon>Basidiomycota</taxon>
        <taxon>Agaricomycotina</taxon>
        <taxon>Agaricomycetes</taxon>
        <taxon>Polyporales</taxon>
        <taxon>Irpicaceae</taxon>
        <taxon>Irpex</taxon>
    </lineage>
</organism>
<sequence length="312" mass="32982">MYATSSNAFLSLIANKVEEQLCTYHSGESVEYIAEVFGIFDHVLNLISINHPLNSMSTRVALVTGGAQGIGEAIALRLARDGFNVAILDVRGKEEKMAAVAQKIEAVDKRSYCVVGDVTDEVSVVAAVQSVVDNLGQLDVMVANAGLCHNLGKSILDSTTEEWNTIFAVNALGTMLCFKHAAKQMIKQGTGGRLIGACSIAGKQGTAYLGAYSAAKFAVRGLTHVMSKELKEHNITVNSYAPGFIYTAMIAHPEDDKNGGRGTVTKSLLGMPSDAPTAEPQVVANLVSYLASPDSGFVTGQIISVDGGMNYD</sequence>
<evidence type="ECO:0000313" key="1">
    <source>
        <dbReference type="EMBL" id="KAI0088993.1"/>
    </source>
</evidence>